<keyword evidence="3" id="KW-1185">Reference proteome</keyword>
<sequence length="522" mass="58687">MAVVMDRVVRVYSGGTVSSDGKFDAMKVDMLVFTTSPTWVELRGRICSRVEQVGCADVLRMEEWYDVGIGSKEHYVMMPISREMEWSTYVACVSSSQLRVLDVVVRTCGGHRNMSDPLTVVCGSSVDIGHEPMVERAVIVTEQLVENLTQEVTLLENTTHHPLVEKTLTLEAPIPEIGTQLSPLAFVAIHVEGGEGDIDDCSSLSSSDDEGLTPFYGKKELEKVKKGKDYAVRHHRPYVVTSSDLNKRYTIQCQRAYQLKVWARKTCEATWRITNVDQPHTYGTSKPSGEHSQATATYLARRITGVLLIVSDTSVPTLIEVIFVSTQYRVKFGKAWRAKQKAIELIWGDWKEAYGRVPRKLNTISHFNPSTKYFIHHGNHKEMAGTFPACIEAFKHCRPIVVVDDTFITGKYKGTLLTAITVNGNDQLVPIVFALVEGENNDSWSWFVSILWLEVLGNSCQVCIVSDRHMGIINAVNKKLDGFPDIIHQWCVRHFTGNLWKKHKCKDVIGWRIKVPAAEDAL</sequence>
<evidence type="ECO:0000313" key="2">
    <source>
        <dbReference type="EnsemblPlants" id="OB07G17530.1"/>
    </source>
</evidence>
<dbReference type="InterPro" id="IPR018289">
    <property type="entry name" value="MULE_transposase_dom"/>
</dbReference>
<feature type="domain" description="MULE transposase" evidence="1">
    <location>
        <begin position="400"/>
        <end position="496"/>
    </location>
</feature>
<dbReference type="PANTHER" id="PTHR31973">
    <property type="entry name" value="POLYPROTEIN, PUTATIVE-RELATED"/>
    <property type="match status" value="1"/>
</dbReference>
<reference evidence="2" key="1">
    <citation type="journal article" date="2013" name="Nat. Commun.">
        <title>Whole-genome sequencing of Oryza brachyantha reveals mechanisms underlying Oryza genome evolution.</title>
        <authorList>
            <person name="Chen J."/>
            <person name="Huang Q."/>
            <person name="Gao D."/>
            <person name="Wang J."/>
            <person name="Lang Y."/>
            <person name="Liu T."/>
            <person name="Li B."/>
            <person name="Bai Z."/>
            <person name="Luis Goicoechea J."/>
            <person name="Liang C."/>
            <person name="Chen C."/>
            <person name="Zhang W."/>
            <person name="Sun S."/>
            <person name="Liao Y."/>
            <person name="Zhang X."/>
            <person name="Yang L."/>
            <person name="Song C."/>
            <person name="Wang M."/>
            <person name="Shi J."/>
            <person name="Liu G."/>
            <person name="Liu J."/>
            <person name="Zhou H."/>
            <person name="Zhou W."/>
            <person name="Yu Q."/>
            <person name="An N."/>
            <person name="Chen Y."/>
            <person name="Cai Q."/>
            <person name="Wang B."/>
            <person name="Liu B."/>
            <person name="Min J."/>
            <person name="Huang Y."/>
            <person name="Wu H."/>
            <person name="Li Z."/>
            <person name="Zhang Y."/>
            <person name="Yin Y."/>
            <person name="Song W."/>
            <person name="Jiang J."/>
            <person name="Jackson S.A."/>
            <person name="Wing R.A."/>
            <person name="Wang J."/>
            <person name="Chen M."/>
        </authorList>
    </citation>
    <scope>NUCLEOTIDE SEQUENCE [LARGE SCALE GENOMIC DNA]</scope>
    <source>
        <strain evidence="2">cv. IRGC 101232</strain>
    </source>
</reference>
<dbReference type="Proteomes" id="UP000006038">
    <property type="component" value="Chromosome 7"/>
</dbReference>
<dbReference type="OMA" id="ISREMEW"/>
<evidence type="ECO:0000313" key="3">
    <source>
        <dbReference type="Proteomes" id="UP000006038"/>
    </source>
</evidence>
<dbReference type="HOGENOM" id="CLU_006767_3_1_1"/>
<proteinExistence type="predicted"/>
<accession>J3MK21</accession>
<dbReference type="EnsemblPlants" id="OB07G17530.1">
    <property type="protein sequence ID" value="OB07G17530.1"/>
    <property type="gene ID" value="OB07G17530"/>
</dbReference>
<dbReference type="Gramene" id="OB07G17530.1">
    <property type="protein sequence ID" value="OB07G17530.1"/>
    <property type="gene ID" value="OB07G17530"/>
</dbReference>
<reference evidence="2" key="2">
    <citation type="submission" date="2013-04" db="UniProtKB">
        <authorList>
            <consortium name="EnsemblPlants"/>
        </authorList>
    </citation>
    <scope>IDENTIFICATION</scope>
</reference>
<dbReference type="PANTHER" id="PTHR31973:SF195">
    <property type="entry name" value="MUDR FAMILY TRANSPOSASE"/>
    <property type="match status" value="1"/>
</dbReference>
<protein>
    <recommendedName>
        <fullName evidence="1">MULE transposase domain-containing protein</fullName>
    </recommendedName>
</protein>
<dbReference type="STRING" id="4533.J3MK21"/>
<evidence type="ECO:0000259" key="1">
    <source>
        <dbReference type="Pfam" id="PF10551"/>
    </source>
</evidence>
<organism evidence="2">
    <name type="scientific">Oryza brachyantha</name>
    <name type="common">malo sina</name>
    <dbReference type="NCBI Taxonomy" id="4533"/>
    <lineage>
        <taxon>Eukaryota</taxon>
        <taxon>Viridiplantae</taxon>
        <taxon>Streptophyta</taxon>
        <taxon>Embryophyta</taxon>
        <taxon>Tracheophyta</taxon>
        <taxon>Spermatophyta</taxon>
        <taxon>Magnoliopsida</taxon>
        <taxon>Liliopsida</taxon>
        <taxon>Poales</taxon>
        <taxon>Poaceae</taxon>
        <taxon>BOP clade</taxon>
        <taxon>Oryzoideae</taxon>
        <taxon>Oryzeae</taxon>
        <taxon>Oryzinae</taxon>
        <taxon>Oryza</taxon>
    </lineage>
</organism>
<dbReference type="Pfam" id="PF10551">
    <property type="entry name" value="MULE"/>
    <property type="match status" value="1"/>
</dbReference>
<name>J3MK21_ORYBR</name>
<dbReference type="eggNOG" id="ENOG502QSE3">
    <property type="taxonomic scope" value="Eukaryota"/>
</dbReference>
<dbReference type="AlphaFoldDB" id="J3MK21"/>